<dbReference type="SMART" id="SM00382">
    <property type="entry name" value="AAA"/>
    <property type="match status" value="2"/>
</dbReference>
<protein>
    <recommendedName>
        <fullName evidence="6">Peroxisomal ATPase PEX1</fullName>
    </recommendedName>
    <alternativeName>
        <fullName evidence="5">Peroxin-1</fullName>
    </alternativeName>
</protein>
<proteinExistence type="inferred from homology"/>
<dbReference type="Gene3D" id="1.10.8.60">
    <property type="match status" value="2"/>
</dbReference>
<evidence type="ECO:0000259" key="9">
    <source>
        <dbReference type="SMART" id="SM00382"/>
    </source>
</evidence>
<dbReference type="PANTHER" id="PTHR23077:SF171">
    <property type="entry name" value="NUCLEAR VALOSIN-CONTAINING PROTEIN-LIKE"/>
    <property type="match status" value="1"/>
</dbReference>
<name>A0AAN6ZCH6_9PEZI</name>
<accession>A0AAN6ZCH6</accession>
<dbReference type="FunFam" id="3.40.50.300:FF:000149">
    <property type="entry name" value="Nuclear valosin-containing protein-like"/>
    <property type="match status" value="1"/>
</dbReference>
<dbReference type="SUPFAM" id="SSF52540">
    <property type="entry name" value="P-loop containing nucleoside triphosphate hydrolases"/>
    <property type="match status" value="2"/>
</dbReference>
<feature type="region of interest" description="Disordered" evidence="8">
    <location>
        <begin position="65"/>
        <end position="197"/>
    </location>
</feature>
<evidence type="ECO:0000256" key="3">
    <source>
        <dbReference type="ARBA" id="ARBA00022741"/>
    </source>
</evidence>
<keyword evidence="11" id="KW-1185">Reference proteome</keyword>
<keyword evidence="3" id="KW-0547">Nucleotide-binding</keyword>
<dbReference type="GO" id="GO:0005634">
    <property type="term" value="C:nucleus"/>
    <property type="evidence" value="ECO:0007669"/>
    <property type="project" value="TreeGrafter"/>
</dbReference>
<feature type="compositionally biased region" description="Basic and acidic residues" evidence="8">
    <location>
        <begin position="85"/>
        <end position="100"/>
    </location>
</feature>
<dbReference type="InterPro" id="IPR041569">
    <property type="entry name" value="AAA_lid_3"/>
</dbReference>
<evidence type="ECO:0000256" key="4">
    <source>
        <dbReference type="ARBA" id="ARBA00022840"/>
    </source>
</evidence>
<gene>
    <name evidence="10" type="ORF">BT67DRAFT_424320</name>
</gene>
<dbReference type="GO" id="GO:0016887">
    <property type="term" value="F:ATP hydrolysis activity"/>
    <property type="evidence" value="ECO:0007669"/>
    <property type="project" value="InterPro"/>
</dbReference>
<dbReference type="InterPro" id="IPR003593">
    <property type="entry name" value="AAA+_ATPase"/>
</dbReference>
<evidence type="ECO:0000256" key="7">
    <source>
        <dbReference type="ARBA" id="ARBA00048778"/>
    </source>
</evidence>
<dbReference type="PROSITE" id="PS00674">
    <property type="entry name" value="AAA"/>
    <property type="match status" value="2"/>
</dbReference>
<sequence length="782" mass="84607">MSRSRLGLDRDIYQIILKLEQEEGDAGRKPRLTVGSVYETIRRSNSSIARQKKKLLEDSIERVLSVRKEQSKADEQEDSDDLLEAQERERERAMEAKASRDANLLNRQIAKSWGFGGTEKDSGTGAGTDSAATPPVMTSAATPGAPPPDAATGPASVEVANGATGAPVLGTDRQATGEPRPKKRKGMPKEVDRSPPTKVSILDIAGVDDTLARLLKEVWFPLCAGEACEKMGYRYDNGVLLHGPSGCGKTTLAHAVAGSVGVAFIPVSAPSVVGGTSGESEKNIRDVFDEAIRLAPCLVFFDEIDAIAGKRESANKGMESRMVAEIINGIDRIKQDAPLGKNVVVLAATNRPDFLDSAIRRRFSSEIDMGMPSERAREQILRSLSRDLSLADDINFQELAKMTPGYVGSDLQYVVKAAVSESFDGNLRRLLAQARTLRPADYTAASERQRDWLLLEDHRAASWGESCITMAQFRLAVSRVQPASKREGFSTIPDTTWADVGALEDVRKKLEMSIIGPIKDPDLFTRVGIKPSAGILLWGPPGCGKTLVAKAVANESKANFISIKGPELLNKYVGESERAVRQLFSRAKSSAPCILFFDEMDALVPRRDDSLSDASARVVNTLLTELDGTGDRSGIYVIGATNRPDMIDEAIRRPGRLGTSIYVGLPSAEDRVDILKTLYRNSMEVEVDRPDTAATGADLEKVALDLRCTGFSGADLGNLMQAAAQACLERAYVAKQRLARKEGQAAAEAAVIDPVITMVDWEKALTEVKPSVKDVGKYDLAG</sequence>
<dbReference type="Gene3D" id="3.40.50.300">
    <property type="entry name" value="P-loop containing nucleotide triphosphate hydrolases"/>
    <property type="match status" value="2"/>
</dbReference>
<dbReference type="GO" id="GO:1990275">
    <property type="term" value="F:preribosome binding"/>
    <property type="evidence" value="ECO:0007669"/>
    <property type="project" value="TreeGrafter"/>
</dbReference>
<dbReference type="PANTHER" id="PTHR23077">
    <property type="entry name" value="AAA-FAMILY ATPASE"/>
    <property type="match status" value="1"/>
</dbReference>
<evidence type="ECO:0000256" key="1">
    <source>
        <dbReference type="ARBA" id="ARBA00006914"/>
    </source>
</evidence>
<feature type="domain" description="AAA+ ATPase" evidence="9">
    <location>
        <begin position="531"/>
        <end position="667"/>
    </location>
</feature>
<dbReference type="FunFam" id="3.40.50.300:FF:001602">
    <property type="entry name" value="Cell division cycle protein-like protein"/>
    <property type="match status" value="1"/>
</dbReference>
<dbReference type="Pfam" id="PF00004">
    <property type="entry name" value="AAA"/>
    <property type="match status" value="2"/>
</dbReference>
<feature type="domain" description="AAA+ ATPase" evidence="9">
    <location>
        <begin position="235"/>
        <end position="373"/>
    </location>
</feature>
<dbReference type="GO" id="GO:0005524">
    <property type="term" value="F:ATP binding"/>
    <property type="evidence" value="ECO:0007669"/>
    <property type="project" value="UniProtKB-KW"/>
</dbReference>
<dbReference type="InterPro" id="IPR027417">
    <property type="entry name" value="P-loop_NTPase"/>
</dbReference>
<evidence type="ECO:0000256" key="2">
    <source>
        <dbReference type="ARBA" id="ARBA00022593"/>
    </source>
</evidence>
<keyword evidence="4" id="KW-0067">ATP-binding</keyword>
<evidence type="ECO:0000256" key="8">
    <source>
        <dbReference type="SAM" id="MobiDB-lite"/>
    </source>
</evidence>
<comment type="caution">
    <text evidence="10">The sequence shown here is derived from an EMBL/GenBank/DDBJ whole genome shotgun (WGS) entry which is preliminary data.</text>
</comment>
<reference evidence="10" key="1">
    <citation type="journal article" date="2023" name="Mol. Phylogenet. Evol.">
        <title>Genome-scale phylogeny and comparative genomics of the fungal order Sordariales.</title>
        <authorList>
            <person name="Hensen N."/>
            <person name="Bonometti L."/>
            <person name="Westerberg I."/>
            <person name="Brannstrom I.O."/>
            <person name="Guillou S."/>
            <person name="Cros-Aarteil S."/>
            <person name="Calhoun S."/>
            <person name="Haridas S."/>
            <person name="Kuo A."/>
            <person name="Mondo S."/>
            <person name="Pangilinan J."/>
            <person name="Riley R."/>
            <person name="LaButti K."/>
            <person name="Andreopoulos B."/>
            <person name="Lipzen A."/>
            <person name="Chen C."/>
            <person name="Yan M."/>
            <person name="Daum C."/>
            <person name="Ng V."/>
            <person name="Clum A."/>
            <person name="Steindorff A."/>
            <person name="Ohm R.A."/>
            <person name="Martin F."/>
            <person name="Silar P."/>
            <person name="Natvig D.O."/>
            <person name="Lalanne C."/>
            <person name="Gautier V."/>
            <person name="Ament-Velasquez S.L."/>
            <person name="Kruys A."/>
            <person name="Hutchinson M.I."/>
            <person name="Powell A.J."/>
            <person name="Barry K."/>
            <person name="Miller A.N."/>
            <person name="Grigoriev I.V."/>
            <person name="Debuchy R."/>
            <person name="Gladieux P."/>
            <person name="Hiltunen Thoren M."/>
            <person name="Johannesson H."/>
        </authorList>
    </citation>
    <scope>NUCLEOTIDE SEQUENCE</scope>
    <source>
        <strain evidence="10">CBS 123565</strain>
    </source>
</reference>
<dbReference type="InterPro" id="IPR003959">
    <property type="entry name" value="ATPase_AAA_core"/>
</dbReference>
<dbReference type="AlphaFoldDB" id="A0AAN6ZCH6"/>
<evidence type="ECO:0000256" key="6">
    <source>
        <dbReference type="ARBA" id="ARBA00034532"/>
    </source>
</evidence>
<dbReference type="InterPro" id="IPR003960">
    <property type="entry name" value="ATPase_AAA_CS"/>
</dbReference>
<dbReference type="Pfam" id="PF17862">
    <property type="entry name" value="AAA_lid_3"/>
    <property type="match status" value="1"/>
</dbReference>
<dbReference type="Proteomes" id="UP001304895">
    <property type="component" value="Unassembled WGS sequence"/>
</dbReference>
<evidence type="ECO:0000313" key="10">
    <source>
        <dbReference type="EMBL" id="KAK4132876.1"/>
    </source>
</evidence>
<dbReference type="GO" id="GO:0003723">
    <property type="term" value="F:RNA binding"/>
    <property type="evidence" value="ECO:0007669"/>
    <property type="project" value="TreeGrafter"/>
</dbReference>
<comment type="similarity">
    <text evidence="1">Belongs to the AAA ATPase family.</text>
</comment>
<comment type="catalytic activity">
    <reaction evidence="7">
        <text>ATP + H2O = ADP + phosphate + H(+)</text>
        <dbReference type="Rhea" id="RHEA:13065"/>
        <dbReference type="ChEBI" id="CHEBI:15377"/>
        <dbReference type="ChEBI" id="CHEBI:15378"/>
        <dbReference type="ChEBI" id="CHEBI:30616"/>
        <dbReference type="ChEBI" id="CHEBI:43474"/>
        <dbReference type="ChEBI" id="CHEBI:456216"/>
    </reaction>
    <physiologicalReaction direction="left-to-right" evidence="7">
        <dbReference type="Rhea" id="RHEA:13066"/>
    </physiologicalReaction>
</comment>
<dbReference type="InterPro" id="IPR050168">
    <property type="entry name" value="AAA_ATPase_domain"/>
</dbReference>
<dbReference type="EMBL" id="MU853414">
    <property type="protein sequence ID" value="KAK4132876.1"/>
    <property type="molecule type" value="Genomic_DNA"/>
</dbReference>
<evidence type="ECO:0000256" key="5">
    <source>
        <dbReference type="ARBA" id="ARBA00032509"/>
    </source>
</evidence>
<reference evidence="10" key="2">
    <citation type="submission" date="2023-05" db="EMBL/GenBank/DDBJ databases">
        <authorList>
            <consortium name="Lawrence Berkeley National Laboratory"/>
            <person name="Steindorff A."/>
            <person name="Hensen N."/>
            <person name="Bonometti L."/>
            <person name="Westerberg I."/>
            <person name="Brannstrom I.O."/>
            <person name="Guillou S."/>
            <person name="Cros-Aarteil S."/>
            <person name="Calhoun S."/>
            <person name="Haridas S."/>
            <person name="Kuo A."/>
            <person name="Mondo S."/>
            <person name="Pangilinan J."/>
            <person name="Riley R."/>
            <person name="Labutti K."/>
            <person name="Andreopoulos B."/>
            <person name="Lipzen A."/>
            <person name="Chen C."/>
            <person name="Yanf M."/>
            <person name="Daum C."/>
            <person name="Ng V."/>
            <person name="Clum A."/>
            <person name="Ohm R."/>
            <person name="Martin F."/>
            <person name="Silar P."/>
            <person name="Natvig D."/>
            <person name="Lalanne C."/>
            <person name="Gautier V."/>
            <person name="Ament-Velasquez S.L."/>
            <person name="Kruys A."/>
            <person name="Hutchinson M.I."/>
            <person name="Powell A.J."/>
            <person name="Barry K."/>
            <person name="Miller A.N."/>
            <person name="Grigoriev I.V."/>
            <person name="Debuchy R."/>
            <person name="Gladieux P."/>
            <person name="Thoren M.H."/>
            <person name="Johannesson H."/>
        </authorList>
    </citation>
    <scope>NUCLEOTIDE SEQUENCE</scope>
    <source>
        <strain evidence="10">CBS 123565</strain>
    </source>
</reference>
<keyword evidence="2" id="KW-0962">Peroxisome biogenesis</keyword>
<dbReference type="GO" id="GO:0042254">
    <property type="term" value="P:ribosome biogenesis"/>
    <property type="evidence" value="ECO:0007669"/>
    <property type="project" value="TreeGrafter"/>
</dbReference>
<feature type="compositionally biased region" description="Acidic residues" evidence="8">
    <location>
        <begin position="75"/>
        <end position="84"/>
    </location>
</feature>
<evidence type="ECO:0000313" key="11">
    <source>
        <dbReference type="Proteomes" id="UP001304895"/>
    </source>
</evidence>
<feature type="compositionally biased region" description="Basic and acidic residues" evidence="8">
    <location>
        <begin position="65"/>
        <end position="74"/>
    </location>
</feature>
<organism evidence="10 11">
    <name type="scientific">Trichocladium antarcticum</name>
    <dbReference type="NCBI Taxonomy" id="1450529"/>
    <lineage>
        <taxon>Eukaryota</taxon>
        <taxon>Fungi</taxon>
        <taxon>Dikarya</taxon>
        <taxon>Ascomycota</taxon>
        <taxon>Pezizomycotina</taxon>
        <taxon>Sordariomycetes</taxon>
        <taxon>Sordariomycetidae</taxon>
        <taxon>Sordariales</taxon>
        <taxon>Chaetomiaceae</taxon>
        <taxon>Trichocladium</taxon>
    </lineage>
</organism>
<dbReference type="GO" id="GO:0007031">
    <property type="term" value="P:peroxisome organization"/>
    <property type="evidence" value="ECO:0007669"/>
    <property type="project" value="UniProtKB-KW"/>
</dbReference>